<dbReference type="Proteomes" id="UP000479226">
    <property type="component" value="Unassembled WGS sequence"/>
</dbReference>
<name>A0ABX0DA75_9MICC</name>
<reference evidence="2 3" key="1">
    <citation type="submission" date="2020-02" db="EMBL/GenBank/DDBJ databases">
        <title>Genome sequence of the type strain DSM 27180 of Arthrobacter silviterrae.</title>
        <authorList>
            <person name="Gao J."/>
            <person name="Sun J."/>
        </authorList>
    </citation>
    <scope>NUCLEOTIDE SEQUENCE [LARGE SCALE GENOMIC DNA]</scope>
    <source>
        <strain evidence="2 3">DSM 27180</strain>
    </source>
</reference>
<feature type="transmembrane region" description="Helical" evidence="1">
    <location>
        <begin position="6"/>
        <end position="25"/>
    </location>
</feature>
<evidence type="ECO:0000313" key="2">
    <source>
        <dbReference type="EMBL" id="NGN82770.1"/>
    </source>
</evidence>
<feature type="transmembrane region" description="Helical" evidence="1">
    <location>
        <begin position="231"/>
        <end position="260"/>
    </location>
</feature>
<evidence type="ECO:0000313" key="3">
    <source>
        <dbReference type="Proteomes" id="UP000479226"/>
    </source>
</evidence>
<feature type="transmembrane region" description="Helical" evidence="1">
    <location>
        <begin position="82"/>
        <end position="101"/>
    </location>
</feature>
<dbReference type="RefSeq" id="WP_165180869.1">
    <property type="nucleotide sequence ID" value="NZ_JAAKZI010000005.1"/>
</dbReference>
<keyword evidence="1" id="KW-0812">Transmembrane</keyword>
<comment type="caution">
    <text evidence="2">The sequence shown here is derived from an EMBL/GenBank/DDBJ whole genome shotgun (WGS) entry which is preliminary data.</text>
</comment>
<organism evidence="2 3">
    <name type="scientific">Arthrobacter silviterrae</name>
    <dbReference type="NCBI Taxonomy" id="2026658"/>
    <lineage>
        <taxon>Bacteria</taxon>
        <taxon>Bacillati</taxon>
        <taxon>Actinomycetota</taxon>
        <taxon>Actinomycetes</taxon>
        <taxon>Micrococcales</taxon>
        <taxon>Micrococcaceae</taxon>
        <taxon>Arthrobacter</taxon>
    </lineage>
</organism>
<keyword evidence="1" id="KW-0472">Membrane</keyword>
<sequence length="328" mass="33503">MSHLLVLFLSSALAVLVISSAARWISSKRPARSIPAGSGPASKSSENRAMLFAQLRALASIAFAVVLFLALLRASIAFTGQVGLPLALTAGLSASGGLLLYSSLPAPMPPRTGAANASLVPRKPWSFGPRRSFLVPAAIAVCYVGLLVATGLTSSPDELGRYRLIRLADGAHSTSAGPYPGWFYGVPLMLVTVALAGSACLALRRISSTPSLPDPRMAALDMRWREISTRVVVRLGTGALLGYAGGTALLAGQAVAVAAANFNQSGHGPLQPLFAVGFAVAVAGPVLVVAGAFLIFLAAKAAFTIRSSARHALAKPADQAPTSQGAGA</sequence>
<feature type="transmembrane region" description="Helical" evidence="1">
    <location>
        <begin position="57"/>
        <end position="76"/>
    </location>
</feature>
<gene>
    <name evidence="2" type="ORF">G6N77_04730</name>
</gene>
<proteinExistence type="predicted"/>
<protein>
    <recommendedName>
        <fullName evidence="4">DUF1206 domain-containing protein</fullName>
    </recommendedName>
</protein>
<feature type="transmembrane region" description="Helical" evidence="1">
    <location>
        <begin position="182"/>
        <end position="203"/>
    </location>
</feature>
<accession>A0ABX0DA75</accession>
<feature type="transmembrane region" description="Helical" evidence="1">
    <location>
        <begin position="132"/>
        <end position="152"/>
    </location>
</feature>
<evidence type="ECO:0000256" key="1">
    <source>
        <dbReference type="SAM" id="Phobius"/>
    </source>
</evidence>
<evidence type="ECO:0008006" key="4">
    <source>
        <dbReference type="Google" id="ProtNLM"/>
    </source>
</evidence>
<keyword evidence="3" id="KW-1185">Reference proteome</keyword>
<feature type="transmembrane region" description="Helical" evidence="1">
    <location>
        <begin position="272"/>
        <end position="299"/>
    </location>
</feature>
<keyword evidence="1" id="KW-1133">Transmembrane helix</keyword>
<dbReference type="EMBL" id="JAAKZI010000005">
    <property type="protein sequence ID" value="NGN82770.1"/>
    <property type="molecule type" value="Genomic_DNA"/>
</dbReference>